<keyword evidence="6" id="KW-1185">Reference proteome</keyword>
<evidence type="ECO:0000313" key="3">
    <source>
        <dbReference type="EMBL" id="GJD54764.1"/>
    </source>
</evidence>
<evidence type="ECO:0000256" key="2">
    <source>
        <dbReference type="SAM" id="SignalP"/>
    </source>
</evidence>
<name>A0A564G1W7_9HYPH</name>
<evidence type="ECO:0000313" key="6">
    <source>
        <dbReference type="Proteomes" id="UP001055303"/>
    </source>
</evidence>
<feature type="signal peptide" evidence="2">
    <location>
        <begin position="1"/>
        <end position="26"/>
    </location>
</feature>
<evidence type="ECO:0000313" key="4">
    <source>
        <dbReference type="EMBL" id="VUF14237.1"/>
    </source>
</evidence>
<protein>
    <submittedName>
        <fullName evidence="4">Uncharacterized protein</fullName>
    </submittedName>
</protein>
<dbReference type="AlphaFoldDB" id="A0A564G1W7"/>
<keyword evidence="2" id="KW-0732">Signal</keyword>
<dbReference type="EMBL" id="BPQI01000014">
    <property type="protein sequence ID" value="GJD54764.1"/>
    <property type="molecule type" value="Genomic_DNA"/>
</dbReference>
<feature type="compositionally biased region" description="Low complexity" evidence="1">
    <location>
        <begin position="59"/>
        <end position="69"/>
    </location>
</feature>
<gene>
    <name evidence="3" type="ORF">IFDJLNFL_0643</name>
    <name evidence="4" type="ORF">MTDSW087_03955</name>
</gene>
<sequence>MESVMSRLAAVATLALIAGLPAGASAQSYTAPAGIPAATSVAGYAEAPQQRGAARSRDGSAQAATPAGAGRRGGRRPR</sequence>
<accession>A0A564G1W7</accession>
<feature type="chain" id="PRO_5022117386" evidence="2">
    <location>
        <begin position="27"/>
        <end position="78"/>
    </location>
</feature>
<reference evidence="3" key="3">
    <citation type="submission" date="2021-08" db="EMBL/GenBank/DDBJ databases">
        <authorList>
            <person name="Tani A."/>
            <person name="Ola A."/>
            <person name="Ogura Y."/>
            <person name="Katsura K."/>
            <person name="Hayashi T."/>
        </authorList>
    </citation>
    <scope>NUCLEOTIDE SEQUENCE</scope>
    <source>
        <strain evidence="3">DSM 22415</strain>
    </source>
</reference>
<dbReference type="EMBL" id="CABFVH010000030">
    <property type="protein sequence ID" value="VUF14237.1"/>
    <property type="molecule type" value="Genomic_DNA"/>
</dbReference>
<proteinExistence type="predicted"/>
<reference evidence="4 5" key="1">
    <citation type="submission" date="2019-06" db="EMBL/GenBank/DDBJ databases">
        <authorList>
            <person name="Rodrigo-Torres L."/>
            <person name="Arahal R. D."/>
            <person name="Lucena T."/>
        </authorList>
    </citation>
    <scope>NUCLEOTIDE SEQUENCE [LARGE SCALE GENOMIC DNA]</scope>
    <source>
        <strain evidence="4 5">SW08-7</strain>
    </source>
</reference>
<evidence type="ECO:0000256" key="1">
    <source>
        <dbReference type="SAM" id="MobiDB-lite"/>
    </source>
</evidence>
<dbReference type="Proteomes" id="UP000401717">
    <property type="component" value="Unassembled WGS sequence"/>
</dbReference>
<feature type="region of interest" description="Disordered" evidence="1">
    <location>
        <begin position="46"/>
        <end position="78"/>
    </location>
</feature>
<reference evidence="3" key="2">
    <citation type="journal article" date="2021" name="Front. Microbiol.">
        <title>Comprehensive Comparative Genomics and Phenotyping of Methylobacterium Species.</title>
        <authorList>
            <person name="Alessa O."/>
            <person name="Ogura Y."/>
            <person name="Fujitani Y."/>
            <person name="Takami H."/>
            <person name="Hayashi T."/>
            <person name="Sahin N."/>
            <person name="Tani A."/>
        </authorList>
    </citation>
    <scope>NUCLEOTIDE SEQUENCE</scope>
    <source>
        <strain evidence="3">DSM 22415</strain>
    </source>
</reference>
<organism evidence="4 5">
    <name type="scientific">Methylobacterium dankookense</name>
    <dbReference type="NCBI Taxonomy" id="560405"/>
    <lineage>
        <taxon>Bacteria</taxon>
        <taxon>Pseudomonadati</taxon>
        <taxon>Pseudomonadota</taxon>
        <taxon>Alphaproteobacteria</taxon>
        <taxon>Hyphomicrobiales</taxon>
        <taxon>Methylobacteriaceae</taxon>
        <taxon>Methylobacterium</taxon>
    </lineage>
</organism>
<evidence type="ECO:0000313" key="5">
    <source>
        <dbReference type="Proteomes" id="UP000401717"/>
    </source>
</evidence>
<dbReference type="Proteomes" id="UP001055303">
    <property type="component" value="Unassembled WGS sequence"/>
</dbReference>